<dbReference type="RefSeq" id="WP_136929249.1">
    <property type="nucleotide sequence ID" value="NZ_SSMQ01000011.1"/>
</dbReference>
<keyword evidence="2" id="KW-1185">Reference proteome</keyword>
<dbReference type="EMBL" id="SSMQ01000011">
    <property type="protein sequence ID" value="TKD09140.1"/>
    <property type="molecule type" value="Genomic_DNA"/>
</dbReference>
<dbReference type="AlphaFoldDB" id="A0A4U1JEB9"/>
<protein>
    <submittedName>
        <fullName evidence="1">Uncharacterized protein</fullName>
    </submittedName>
</protein>
<sequence length="110" mass="12444">MRDRDVNPGHLRAGRVVRLQEALTFLRGRVRRALDRVEQQIRGIHGLPELHEDHAESAGDQRIVADVERGGVRSCGGCSSSRGARTIPVDHVRGEARLLRRVFERIRRHG</sequence>
<evidence type="ECO:0000313" key="2">
    <source>
        <dbReference type="Proteomes" id="UP000309215"/>
    </source>
</evidence>
<organism evidence="1 2">
    <name type="scientific">Polyangium fumosum</name>
    <dbReference type="NCBI Taxonomy" id="889272"/>
    <lineage>
        <taxon>Bacteria</taxon>
        <taxon>Pseudomonadati</taxon>
        <taxon>Myxococcota</taxon>
        <taxon>Polyangia</taxon>
        <taxon>Polyangiales</taxon>
        <taxon>Polyangiaceae</taxon>
        <taxon>Polyangium</taxon>
    </lineage>
</organism>
<evidence type="ECO:0000313" key="1">
    <source>
        <dbReference type="EMBL" id="TKD09140.1"/>
    </source>
</evidence>
<accession>A0A4U1JEB9</accession>
<dbReference type="Proteomes" id="UP000309215">
    <property type="component" value="Unassembled WGS sequence"/>
</dbReference>
<comment type="caution">
    <text evidence="1">The sequence shown here is derived from an EMBL/GenBank/DDBJ whole genome shotgun (WGS) entry which is preliminary data.</text>
</comment>
<gene>
    <name evidence="1" type="ORF">E8A74_12695</name>
</gene>
<name>A0A4U1JEB9_9BACT</name>
<reference evidence="1 2" key="1">
    <citation type="submission" date="2019-04" db="EMBL/GenBank/DDBJ databases">
        <authorList>
            <person name="Li Y."/>
            <person name="Wang J."/>
        </authorList>
    </citation>
    <scope>NUCLEOTIDE SEQUENCE [LARGE SCALE GENOMIC DNA]</scope>
    <source>
        <strain evidence="1 2">DSM 14668</strain>
    </source>
</reference>
<proteinExistence type="predicted"/>